<dbReference type="Proteomes" id="UP000276133">
    <property type="component" value="Unassembled WGS sequence"/>
</dbReference>
<dbReference type="AlphaFoldDB" id="A0A3M7QD31"/>
<organism evidence="1 2">
    <name type="scientific">Brachionus plicatilis</name>
    <name type="common">Marine rotifer</name>
    <name type="synonym">Brachionus muelleri</name>
    <dbReference type="NCBI Taxonomy" id="10195"/>
    <lineage>
        <taxon>Eukaryota</taxon>
        <taxon>Metazoa</taxon>
        <taxon>Spiralia</taxon>
        <taxon>Gnathifera</taxon>
        <taxon>Rotifera</taxon>
        <taxon>Eurotatoria</taxon>
        <taxon>Monogononta</taxon>
        <taxon>Pseudotrocha</taxon>
        <taxon>Ploima</taxon>
        <taxon>Brachionidae</taxon>
        <taxon>Brachionus</taxon>
    </lineage>
</organism>
<keyword evidence="2" id="KW-1185">Reference proteome</keyword>
<gene>
    <name evidence="1" type="ORF">BpHYR1_051000</name>
</gene>
<proteinExistence type="predicted"/>
<protein>
    <submittedName>
        <fullName evidence="1">Uncharacterized protein</fullName>
    </submittedName>
</protein>
<dbReference type="EMBL" id="REGN01006480">
    <property type="protein sequence ID" value="RNA09337.1"/>
    <property type="molecule type" value="Genomic_DNA"/>
</dbReference>
<evidence type="ECO:0000313" key="2">
    <source>
        <dbReference type="Proteomes" id="UP000276133"/>
    </source>
</evidence>
<comment type="caution">
    <text evidence="1">The sequence shown here is derived from an EMBL/GenBank/DDBJ whole genome shotgun (WGS) entry which is preliminary data.</text>
</comment>
<name>A0A3M7QD31_BRAPC</name>
<feature type="non-terminal residue" evidence="1">
    <location>
        <position position="1"/>
    </location>
</feature>
<sequence length="77" mass="9027">LKATLSSNTPFFLDATSSFNRIYCEIETIENLLCTLKKLAFKFNYSEFKIFYMSKGEKKYLKSTTKVHFLFNTFGNI</sequence>
<evidence type="ECO:0000313" key="1">
    <source>
        <dbReference type="EMBL" id="RNA09337.1"/>
    </source>
</evidence>
<accession>A0A3M7QD31</accession>
<reference evidence="1 2" key="1">
    <citation type="journal article" date="2018" name="Sci. Rep.">
        <title>Genomic signatures of local adaptation to the degree of environmental predictability in rotifers.</title>
        <authorList>
            <person name="Franch-Gras L."/>
            <person name="Hahn C."/>
            <person name="Garcia-Roger E.M."/>
            <person name="Carmona M.J."/>
            <person name="Serra M."/>
            <person name="Gomez A."/>
        </authorList>
    </citation>
    <scope>NUCLEOTIDE SEQUENCE [LARGE SCALE GENOMIC DNA]</scope>
    <source>
        <strain evidence="1">HYR1</strain>
    </source>
</reference>